<name>A0A1J0VY54_9NOCA</name>
<dbReference type="InterPro" id="IPR035906">
    <property type="entry name" value="MetI-like_sf"/>
</dbReference>
<keyword evidence="5" id="KW-0547">Nucleotide-binding</keyword>
<dbReference type="InterPro" id="IPR017871">
    <property type="entry name" value="ABC_transporter-like_CS"/>
</dbReference>
<dbReference type="InterPro" id="IPR003439">
    <property type="entry name" value="ABC_transporter-like_ATP-bd"/>
</dbReference>
<dbReference type="Pfam" id="PF00528">
    <property type="entry name" value="BPD_transp_1"/>
    <property type="match status" value="1"/>
</dbReference>
<comment type="similarity">
    <text evidence="2">Belongs to the ABC transporter superfamily.</text>
</comment>
<dbReference type="InterPro" id="IPR050319">
    <property type="entry name" value="ABC_transp_ATP-bind"/>
</dbReference>
<proteinExistence type="inferred from homology"/>
<sequence>MAAGVGLVVLLAVVGPLLAPYPVEQAVGMPFAPPSGGAMLGTDRLGRDVLSHLLSGGARLLVVSAVIAVAVTVLSATLGTVAAVRPRAGAVIELAGDLVILLPAVLGILLVLTAWPHGGEAALITVALVFGVPYCARLFAASAASIASTGYLEAAIVSGESLPHLVFREVLPNLRAVFVTQLGLRFVVAVYLVSTVAFLGLPGIGADNWAIMVRDNAPGLLLNPWSVLTPSAAIALVAVGVNLVVTGGTAPVGAPAGSGEADIDESSADAGGAGVAVECAEAVAGDGAEVVVDGLSVVAENGVVLLAPLSFRLVAGTVTALTGASGAGKSTAMRALLGHLPSGARRAGVAWVGGQDVFALDAGALRAFRRERIAYVGQDPGSELNPLMRVRALFAEAAPTSGTDDHRAVLELVGLDPTFLRRRCGRLSGGQQRRIALARAVLRRPDVLLLDEPLAGLHGALRAEIARLIADLATRESTTILLSGHDTATVHALADAVIEVRPPRGLPTGGDVGPENGLVAERGGTTGPAGSVLDRQLGAPETASSPGSAGNEPTSGAARVGDQLRWRVSVPAADPHGPGVALRAKGISAWAEGHELLTEVELSVRAGEALAVVGPSGAGKTTLARAIAGSHTAATGTVELRGVRTAIGRRRRIKAAVNGIQLVTQNPLAALNPRRTVEQTLARPLRRIARVPRHEIRAHVEALLADVELPSDLAARHAHELSGGQRQRVALARALAAKPAVLICDEITTALDTATVAAIMTLLDRLRAEHGTAVLLISHDMTLVARHCTRLLTLDHGRVVESGAPATVLAHPAHQATANLIG</sequence>
<dbReference type="GO" id="GO:0005886">
    <property type="term" value="C:plasma membrane"/>
    <property type="evidence" value="ECO:0007669"/>
    <property type="project" value="UniProtKB-SubCell"/>
</dbReference>
<dbReference type="GO" id="GO:0055085">
    <property type="term" value="P:transmembrane transport"/>
    <property type="evidence" value="ECO:0007669"/>
    <property type="project" value="InterPro"/>
</dbReference>
<dbReference type="PROSITE" id="PS50893">
    <property type="entry name" value="ABC_TRANSPORTER_2"/>
    <property type="match status" value="2"/>
</dbReference>
<dbReference type="GO" id="GO:0016887">
    <property type="term" value="F:ATP hydrolysis activity"/>
    <property type="evidence" value="ECO:0007669"/>
    <property type="project" value="InterPro"/>
</dbReference>
<dbReference type="PROSITE" id="PS00211">
    <property type="entry name" value="ABC_TRANSPORTER_1"/>
    <property type="match status" value="2"/>
</dbReference>
<feature type="transmembrane region" description="Helical" evidence="9">
    <location>
        <begin position="94"/>
        <end position="115"/>
    </location>
</feature>
<evidence type="ECO:0000256" key="1">
    <source>
        <dbReference type="ARBA" id="ARBA00004141"/>
    </source>
</evidence>
<evidence type="ECO:0000256" key="3">
    <source>
        <dbReference type="ARBA" id="ARBA00022448"/>
    </source>
</evidence>
<evidence type="ECO:0000313" key="14">
    <source>
        <dbReference type="Proteomes" id="UP000183810"/>
    </source>
</evidence>
<dbReference type="InterPro" id="IPR003593">
    <property type="entry name" value="AAA+_ATPase"/>
</dbReference>
<dbReference type="PROSITE" id="PS50928">
    <property type="entry name" value="ABC_TM1"/>
    <property type="match status" value="1"/>
</dbReference>
<comment type="similarity">
    <text evidence="9">Belongs to the binding-protein-dependent transport system permease family.</text>
</comment>
<dbReference type="Gene3D" id="1.10.3720.10">
    <property type="entry name" value="MetI-like"/>
    <property type="match status" value="1"/>
</dbReference>
<keyword evidence="4 9" id="KW-0812">Transmembrane</keyword>
<dbReference type="AlphaFoldDB" id="A0A1J0VY54"/>
<dbReference type="InterPro" id="IPR000515">
    <property type="entry name" value="MetI-like"/>
</dbReference>
<accession>A0A1J0VY54</accession>
<gene>
    <name evidence="13" type="ORF">BOX37_26920</name>
</gene>
<feature type="compositionally biased region" description="Polar residues" evidence="10">
    <location>
        <begin position="542"/>
        <end position="554"/>
    </location>
</feature>
<keyword evidence="14" id="KW-1185">Reference proteome</keyword>
<feature type="domain" description="ABC transporter" evidence="11">
    <location>
        <begin position="582"/>
        <end position="821"/>
    </location>
</feature>
<dbReference type="SUPFAM" id="SSF161098">
    <property type="entry name" value="MetI-like"/>
    <property type="match status" value="1"/>
</dbReference>
<feature type="domain" description="ABC transmembrane type-1" evidence="12">
    <location>
        <begin position="61"/>
        <end position="245"/>
    </location>
</feature>
<evidence type="ECO:0000256" key="6">
    <source>
        <dbReference type="ARBA" id="ARBA00022840"/>
    </source>
</evidence>
<dbReference type="Gene3D" id="3.40.50.300">
    <property type="entry name" value="P-loop containing nucleotide triphosphate hydrolases"/>
    <property type="match status" value="2"/>
</dbReference>
<evidence type="ECO:0000256" key="9">
    <source>
        <dbReference type="RuleBase" id="RU363032"/>
    </source>
</evidence>
<evidence type="ECO:0000256" key="2">
    <source>
        <dbReference type="ARBA" id="ARBA00005417"/>
    </source>
</evidence>
<protein>
    <recommendedName>
        <fullName evidence="15">ABC transporter</fullName>
    </recommendedName>
</protein>
<dbReference type="CDD" id="cd03257">
    <property type="entry name" value="ABC_NikE_OppD_transporters"/>
    <property type="match status" value="1"/>
</dbReference>
<feature type="region of interest" description="Disordered" evidence="10">
    <location>
        <begin position="504"/>
        <end position="558"/>
    </location>
</feature>
<feature type="transmembrane region" description="Helical" evidence="9">
    <location>
        <begin position="60"/>
        <end position="82"/>
    </location>
</feature>
<evidence type="ECO:0000256" key="5">
    <source>
        <dbReference type="ARBA" id="ARBA00022741"/>
    </source>
</evidence>
<comment type="subcellular location">
    <subcellularLocation>
        <location evidence="9">Cell membrane</location>
        <topology evidence="9">Multi-pass membrane protein</topology>
    </subcellularLocation>
    <subcellularLocation>
        <location evidence="1">Membrane</location>
        <topology evidence="1">Multi-pass membrane protein</topology>
    </subcellularLocation>
</comment>
<dbReference type="PANTHER" id="PTHR43776:SF7">
    <property type="entry name" value="D,D-DIPEPTIDE TRANSPORT ATP-BINDING PROTEIN DDPF-RELATED"/>
    <property type="match status" value="1"/>
</dbReference>
<reference evidence="13" key="1">
    <citation type="submission" date="2016-11" db="EMBL/GenBank/DDBJ databases">
        <authorList>
            <person name="Jaros S."/>
            <person name="Januszkiewicz K."/>
            <person name="Wedrychowicz H."/>
        </authorList>
    </citation>
    <scope>NUCLEOTIDE SEQUENCE [LARGE SCALE GENOMIC DNA]</scope>
    <source>
        <strain evidence="13">Y48</strain>
    </source>
</reference>
<keyword evidence="3 9" id="KW-0813">Transport</keyword>
<dbReference type="KEGG" id="nsl:BOX37_26920"/>
<evidence type="ECO:0000256" key="4">
    <source>
        <dbReference type="ARBA" id="ARBA00022692"/>
    </source>
</evidence>
<dbReference type="SUPFAM" id="SSF52540">
    <property type="entry name" value="P-loop containing nucleoside triphosphate hydrolases"/>
    <property type="match status" value="2"/>
</dbReference>
<dbReference type="Proteomes" id="UP000183810">
    <property type="component" value="Chromosome"/>
</dbReference>
<evidence type="ECO:0008006" key="15">
    <source>
        <dbReference type="Google" id="ProtNLM"/>
    </source>
</evidence>
<dbReference type="InterPro" id="IPR027417">
    <property type="entry name" value="P-loop_NTPase"/>
</dbReference>
<evidence type="ECO:0000256" key="10">
    <source>
        <dbReference type="SAM" id="MobiDB-lite"/>
    </source>
</evidence>
<dbReference type="CDD" id="cd06261">
    <property type="entry name" value="TM_PBP2"/>
    <property type="match status" value="1"/>
</dbReference>
<keyword evidence="6" id="KW-0067">ATP-binding</keyword>
<evidence type="ECO:0000259" key="12">
    <source>
        <dbReference type="PROSITE" id="PS50928"/>
    </source>
</evidence>
<evidence type="ECO:0000256" key="7">
    <source>
        <dbReference type="ARBA" id="ARBA00022989"/>
    </source>
</evidence>
<keyword evidence="8 9" id="KW-0472">Membrane</keyword>
<evidence type="ECO:0000259" key="11">
    <source>
        <dbReference type="PROSITE" id="PS50893"/>
    </source>
</evidence>
<dbReference type="EMBL" id="CP018082">
    <property type="protein sequence ID" value="APE36966.1"/>
    <property type="molecule type" value="Genomic_DNA"/>
</dbReference>
<evidence type="ECO:0000313" key="13">
    <source>
        <dbReference type="EMBL" id="APE36966.1"/>
    </source>
</evidence>
<keyword evidence="7 9" id="KW-1133">Transmembrane helix</keyword>
<feature type="domain" description="ABC transporter" evidence="11">
    <location>
        <begin position="290"/>
        <end position="527"/>
    </location>
</feature>
<feature type="transmembrane region" description="Helical" evidence="9">
    <location>
        <begin position="121"/>
        <end position="140"/>
    </location>
</feature>
<dbReference type="Pfam" id="PF00005">
    <property type="entry name" value="ABC_tran"/>
    <property type="match status" value="2"/>
</dbReference>
<feature type="transmembrane region" description="Helical" evidence="9">
    <location>
        <begin position="182"/>
        <end position="205"/>
    </location>
</feature>
<evidence type="ECO:0000256" key="8">
    <source>
        <dbReference type="ARBA" id="ARBA00023136"/>
    </source>
</evidence>
<dbReference type="SMART" id="SM00382">
    <property type="entry name" value="AAA"/>
    <property type="match status" value="2"/>
</dbReference>
<dbReference type="GO" id="GO:0005524">
    <property type="term" value="F:ATP binding"/>
    <property type="evidence" value="ECO:0007669"/>
    <property type="project" value="UniProtKB-KW"/>
</dbReference>
<organism evidence="13 14">
    <name type="scientific">Nocardia mangyaensis</name>
    <dbReference type="NCBI Taxonomy" id="2213200"/>
    <lineage>
        <taxon>Bacteria</taxon>
        <taxon>Bacillati</taxon>
        <taxon>Actinomycetota</taxon>
        <taxon>Actinomycetes</taxon>
        <taxon>Mycobacteriales</taxon>
        <taxon>Nocardiaceae</taxon>
        <taxon>Nocardia</taxon>
    </lineage>
</organism>
<dbReference type="PANTHER" id="PTHR43776">
    <property type="entry name" value="TRANSPORT ATP-BINDING PROTEIN"/>
    <property type="match status" value="1"/>
</dbReference>